<proteinExistence type="inferred from homology"/>
<evidence type="ECO:0000256" key="3">
    <source>
        <dbReference type="ARBA" id="ARBA00023315"/>
    </source>
</evidence>
<evidence type="ECO:0000259" key="4">
    <source>
        <dbReference type="Pfam" id="PF00108"/>
    </source>
</evidence>
<dbReference type="Proteomes" id="UP001140510">
    <property type="component" value="Unassembled WGS sequence"/>
</dbReference>
<dbReference type="GO" id="GO:0006696">
    <property type="term" value="P:ergosterol biosynthetic process"/>
    <property type="evidence" value="ECO:0007669"/>
    <property type="project" value="TreeGrafter"/>
</dbReference>
<keyword evidence="3 5" id="KW-0012">Acyltransferase</keyword>
<dbReference type="GO" id="GO:0003985">
    <property type="term" value="F:acetyl-CoA C-acetyltransferase activity"/>
    <property type="evidence" value="ECO:0007669"/>
    <property type="project" value="UniProtKB-EC"/>
</dbReference>
<dbReference type="EMBL" id="JAPEVA010000059">
    <property type="protein sequence ID" value="KAJ4402674.1"/>
    <property type="molecule type" value="Genomic_DNA"/>
</dbReference>
<keyword evidence="2 5" id="KW-0808">Transferase</keyword>
<reference evidence="5" key="1">
    <citation type="submission" date="2022-10" db="EMBL/GenBank/DDBJ databases">
        <title>Tapping the CABI collections for fungal endophytes: first genome assemblies for Collariella, Neodidymelliopsis, Ascochyta clinopodiicola, Didymella pomorum, Didymosphaeria variabile, Neocosmospora piperis and Neocucurbitaria cava.</title>
        <authorList>
            <person name="Hill R."/>
        </authorList>
    </citation>
    <scope>NUCLEOTIDE SEQUENCE</scope>
    <source>
        <strain evidence="5">IMI 355091</strain>
    </source>
</reference>
<dbReference type="InterPro" id="IPR020616">
    <property type="entry name" value="Thiolase_N"/>
</dbReference>
<evidence type="ECO:0000256" key="1">
    <source>
        <dbReference type="ARBA" id="ARBA00010982"/>
    </source>
</evidence>
<feature type="domain" description="Thiolase N-terminal" evidence="4">
    <location>
        <begin position="13"/>
        <end position="88"/>
    </location>
</feature>
<evidence type="ECO:0000256" key="2">
    <source>
        <dbReference type="ARBA" id="ARBA00022679"/>
    </source>
</evidence>
<organism evidence="5 6">
    <name type="scientific">Didymella pomorum</name>
    <dbReference type="NCBI Taxonomy" id="749634"/>
    <lineage>
        <taxon>Eukaryota</taxon>
        <taxon>Fungi</taxon>
        <taxon>Dikarya</taxon>
        <taxon>Ascomycota</taxon>
        <taxon>Pezizomycotina</taxon>
        <taxon>Dothideomycetes</taxon>
        <taxon>Pleosporomycetidae</taxon>
        <taxon>Pleosporales</taxon>
        <taxon>Pleosporineae</taxon>
        <taxon>Didymellaceae</taxon>
        <taxon>Didymella</taxon>
    </lineage>
</organism>
<evidence type="ECO:0000313" key="6">
    <source>
        <dbReference type="Proteomes" id="UP001140510"/>
    </source>
</evidence>
<evidence type="ECO:0000313" key="5">
    <source>
        <dbReference type="EMBL" id="KAJ4402674.1"/>
    </source>
</evidence>
<dbReference type="PANTHER" id="PTHR18919">
    <property type="entry name" value="ACETYL-COA C-ACYLTRANSFERASE"/>
    <property type="match status" value="1"/>
</dbReference>
<dbReference type="SUPFAM" id="SSF53901">
    <property type="entry name" value="Thiolase-like"/>
    <property type="match status" value="1"/>
</dbReference>
<dbReference type="GO" id="GO:0006635">
    <property type="term" value="P:fatty acid beta-oxidation"/>
    <property type="evidence" value="ECO:0007669"/>
    <property type="project" value="TreeGrafter"/>
</dbReference>
<dbReference type="GO" id="GO:0005739">
    <property type="term" value="C:mitochondrion"/>
    <property type="evidence" value="ECO:0007669"/>
    <property type="project" value="TreeGrafter"/>
</dbReference>
<keyword evidence="6" id="KW-1185">Reference proteome</keyword>
<dbReference type="InterPro" id="IPR016039">
    <property type="entry name" value="Thiolase-like"/>
</dbReference>
<sequence length="117" mass="12796">MYRFIFNHSCSSSAYKKEHMGLQGEECADDHGFTREDQDEYCIRSYKKAIAATEAGWFTSEITPIEVPQGRGKPPVTVSVDDEPKNVSVQSAVSRGAAGAGMGKMDAQQTFAVDTCH</sequence>
<name>A0A9W8ZC66_9PLEO</name>
<dbReference type="EC" id="2.3.1.9" evidence="5"/>
<dbReference type="PANTHER" id="PTHR18919:SF165">
    <property type="entry name" value="ACETYL-COA ACETYLTRANSFERASE"/>
    <property type="match status" value="1"/>
</dbReference>
<dbReference type="AlphaFoldDB" id="A0A9W8ZC66"/>
<dbReference type="OrthoDB" id="5404651at2759"/>
<comment type="caution">
    <text evidence="5">The sequence shown here is derived from an EMBL/GenBank/DDBJ whole genome shotgun (WGS) entry which is preliminary data.</text>
</comment>
<dbReference type="Pfam" id="PF00108">
    <property type="entry name" value="Thiolase_N"/>
    <property type="match status" value="1"/>
</dbReference>
<gene>
    <name evidence="5" type="primary">ERG10_1</name>
    <name evidence="5" type="ORF">N0V91_007048</name>
</gene>
<comment type="similarity">
    <text evidence="1">Belongs to the thiolase-like superfamily. Thiolase family.</text>
</comment>
<dbReference type="Gene3D" id="3.40.47.10">
    <property type="match status" value="1"/>
</dbReference>
<accession>A0A9W8ZC66</accession>
<protein>
    <submittedName>
        <fullName evidence="5">Erg10, acetyl-CoA C-acetyltransferase</fullName>
        <ecNumber evidence="5">2.3.1.9</ecNumber>
    </submittedName>
</protein>